<evidence type="ECO:0000313" key="4">
    <source>
        <dbReference type="Proteomes" id="UP001254770"/>
    </source>
</evidence>
<feature type="signal peptide" evidence="2">
    <location>
        <begin position="1"/>
        <end position="24"/>
    </location>
</feature>
<reference evidence="3" key="1">
    <citation type="submission" date="2023-03" db="EMBL/GenBank/DDBJ databases">
        <authorList>
            <person name="Shen W."/>
            <person name="Cai J."/>
        </authorList>
    </citation>
    <scope>NUCLEOTIDE SEQUENCE</scope>
    <source>
        <strain evidence="3">Y15</strain>
    </source>
</reference>
<feature type="chain" id="PRO_5043387235" description="WxL domain-containing protein" evidence="2">
    <location>
        <begin position="25"/>
        <end position="254"/>
    </location>
</feature>
<evidence type="ECO:0008006" key="5">
    <source>
        <dbReference type="Google" id="ProtNLM"/>
    </source>
</evidence>
<accession>A0AAW8T646</accession>
<evidence type="ECO:0000256" key="1">
    <source>
        <dbReference type="SAM" id="MobiDB-lite"/>
    </source>
</evidence>
<dbReference type="AlphaFoldDB" id="A0AAW8T646"/>
<protein>
    <recommendedName>
        <fullName evidence="5">WxL domain-containing protein</fullName>
    </recommendedName>
</protein>
<dbReference type="RefSeq" id="WP_222227513.1">
    <property type="nucleotide sequence ID" value="NZ_CP081847.1"/>
</dbReference>
<comment type="caution">
    <text evidence="3">The sequence shown here is derived from an EMBL/GenBank/DDBJ whole genome shotgun (WGS) entry which is preliminary data.</text>
</comment>
<feature type="region of interest" description="Disordered" evidence="1">
    <location>
        <begin position="45"/>
        <end position="72"/>
    </location>
</feature>
<organism evidence="3 4">
    <name type="scientific">Enterococcus raffinosus</name>
    <dbReference type="NCBI Taxonomy" id="71452"/>
    <lineage>
        <taxon>Bacteria</taxon>
        <taxon>Bacillati</taxon>
        <taxon>Bacillota</taxon>
        <taxon>Bacilli</taxon>
        <taxon>Lactobacillales</taxon>
        <taxon>Enterococcaceae</taxon>
        <taxon>Enterococcus</taxon>
    </lineage>
</organism>
<evidence type="ECO:0000313" key="3">
    <source>
        <dbReference type="EMBL" id="MDT2544726.1"/>
    </source>
</evidence>
<keyword evidence="2" id="KW-0732">Signal</keyword>
<evidence type="ECO:0000256" key="2">
    <source>
        <dbReference type="SAM" id="SignalP"/>
    </source>
</evidence>
<dbReference type="Proteomes" id="UP001254770">
    <property type="component" value="Unassembled WGS sequence"/>
</dbReference>
<sequence>MKKVTLLAIPLMSLGLVWSSSAFAATNGQNPDPATRDTPVSAVLQVSDGSNPMPPHPGTNGPNPDQGPSGNFGISYVPIKFSTAATNLNDSGEQKIAFAPNSTGEKFHVGVKDKTRDTYGWQLQATFTAGTDAATSIPGTSIVFENGADKVKRNDGTSTNATLNNLTSDEESGFYIGATADTTTPPKQVTLTNGNTVGIFGAKGAVTYNGVYDYELGQPSLVIADTQPIKAGNYTGVGTVNWNLVLAAPVTPTP</sequence>
<gene>
    <name evidence="3" type="ORF">P7D69_10295</name>
</gene>
<dbReference type="EMBL" id="JARPXL010000008">
    <property type="protein sequence ID" value="MDT2544726.1"/>
    <property type="molecule type" value="Genomic_DNA"/>
</dbReference>
<proteinExistence type="predicted"/>
<feature type="compositionally biased region" description="Polar residues" evidence="1">
    <location>
        <begin position="60"/>
        <end position="69"/>
    </location>
</feature>
<name>A0AAW8T646_9ENTE</name>